<dbReference type="PANTHER" id="PTHR43845:SF1">
    <property type="entry name" value="BLR5969 PROTEIN"/>
    <property type="match status" value="1"/>
</dbReference>
<dbReference type="InterPro" id="IPR042099">
    <property type="entry name" value="ANL_N_sf"/>
</dbReference>
<organism evidence="1 2">
    <name type="scientific">Candidatus Ghiorseimicrobium undicola</name>
    <dbReference type="NCBI Taxonomy" id="1974746"/>
    <lineage>
        <taxon>Bacteria</taxon>
        <taxon>Pseudomonadati</taxon>
        <taxon>Candidatus Omnitrophota</taxon>
        <taxon>Candidatus Ghiorseimicrobium</taxon>
    </lineage>
</organism>
<comment type="caution">
    <text evidence="1">The sequence shown here is derived from an EMBL/GenBank/DDBJ whole genome shotgun (WGS) entry which is preliminary data.</text>
</comment>
<sequence>MVRSILNMGLKQFILKAKTSRFQQYLKSIDENRLRIDSEKKVLEVFRKAARDVPAYKDFLRNSNVSSGDIYDIYDFKRKVPVWDKQAAFGAFRGKVEKLCLPGYFSDIREIISSSGHSGNFSYGLSSRGAQKQLREMTDVMLDYTFGISDKKTLLINALPMGIKVRSDYLVVADTGPRADTVVSLLSEFGFKFEQVIIAADNNFAKNMLEDALDCGVDIKKMKIHLILGEEILAENMRGYLAHILGENLNASDSAFIGSSYGIAEFGLNIMFETRETIGLRRLMRKNAPYDAHPVIFHYFPTRTYIEEYKAENYTELVMTGLDENAILPLVRYNTHDCGKVIPRHSELSIGLPVVELSDRDKLVLPDGKVIRPQLIKEALFADFSVAPQVTRYFRLSQVNGRLNIDIQLKNGKEKNISLEEKINASLHSFLRAPFQVNICPYLSFPYGLHLDYERKFRYI</sequence>
<protein>
    <recommendedName>
        <fullName evidence="3">Phenylacetate--CoA ligase family protein</fullName>
    </recommendedName>
</protein>
<proteinExistence type="predicted"/>
<dbReference type="Proteomes" id="UP000229641">
    <property type="component" value="Unassembled WGS sequence"/>
</dbReference>
<dbReference type="Gene3D" id="3.40.50.12780">
    <property type="entry name" value="N-terminal domain of ligase-like"/>
    <property type="match status" value="1"/>
</dbReference>
<dbReference type="PANTHER" id="PTHR43845">
    <property type="entry name" value="BLR5969 PROTEIN"/>
    <property type="match status" value="1"/>
</dbReference>
<accession>A0A2H0LYJ1</accession>
<evidence type="ECO:0000313" key="1">
    <source>
        <dbReference type="EMBL" id="PIQ89458.1"/>
    </source>
</evidence>
<name>A0A2H0LYJ1_9BACT</name>
<gene>
    <name evidence="1" type="ORF">COV72_02835</name>
</gene>
<evidence type="ECO:0000313" key="2">
    <source>
        <dbReference type="Proteomes" id="UP000229641"/>
    </source>
</evidence>
<evidence type="ECO:0008006" key="3">
    <source>
        <dbReference type="Google" id="ProtNLM"/>
    </source>
</evidence>
<reference evidence="1 2" key="1">
    <citation type="submission" date="2017-09" db="EMBL/GenBank/DDBJ databases">
        <title>Depth-based differentiation of microbial function through sediment-hosted aquifers and enrichment of novel symbionts in the deep terrestrial subsurface.</title>
        <authorList>
            <person name="Probst A.J."/>
            <person name="Ladd B."/>
            <person name="Jarett J.K."/>
            <person name="Geller-Mcgrath D.E."/>
            <person name="Sieber C.M."/>
            <person name="Emerson J.B."/>
            <person name="Anantharaman K."/>
            <person name="Thomas B.C."/>
            <person name="Malmstrom R."/>
            <person name="Stieglmeier M."/>
            <person name="Klingl A."/>
            <person name="Woyke T."/>
            <person name="Ryan C.M."/>
            <person name="Banfield J.F."/>
        </authorList>
    </citation>
    <scope>NUCLEOTIDE SEQUENCE [LARGE SCALE GENOMIC DNA]</scope>
    <source>
        <strain evidence="1">CG11_big_fil_rev_8_21_14_0_20_42_13</strain>
    </source>
</reference>
<dbReference type="AlphaFoldDB" id="A0A2H0LYJ1"/>
<dbReference type="EMBL" id="PCWA01000037">
    <property type="protein sequence ID" value="PIQ89458.1"/>
    <property type="molecule type" value="Genomic_DNA"/>
</dbReference>